<dbReference type="PANTHER" id="PTHR47053:SF1">
    <property type="entry name" value="MUREIN DD-ENDOPEPTIDASE MEPH-RELATED"/>
    <property type="match status" value="1"/>
</dbReference>
<dbReference type="SUPFAM" id="SSF54001">
    <property type="entry name" value="Cysteine proteinases"/>
    <property type="match status" value="1"/>
</dbReference>
<evidence type="ECO:0000313" key="7">
    <source>
        <dbReference type="EMBL" id="PRY97536.1"/>
    </source>
</evidence>
<proteinExistence type="inferred from homology"/>
<keyword evidence="4" id="KW-0788">Thiol protease</keyword>
<evidence type="ECO:0000259" key="6">
    <source>
        <dbReference type="PROSITE" id="PS51935"/>
    </source>
</evidence>
<dbReference type="Gene3D" id="3.90.1720.10">
    <property type="entry name" value="endopeptidase domain like (from Nostoc punctiforme)"/>
    <property type="match status" value="1"/>
</dbReference>
<evidence type="ECO:0000313" key="8">
    <source>
        <dbReference type="Proteomes" id="UP000238308"/>
    </source>
</evidence>
<evidence type="ECO:0000256" key="2">
    <source>
        <dbReference type="ARBA" id="ARBA00022670"/>
    </source>
</evidence>
<feature type="domain" description="NlpC/P60" evidence="6">
    <location>
        <begin position="78"/>
        <end position="202"/>
    </location>
</feature>
<comment type="caution">
    <text evidence="7">The sequence shown here is derived from an EMBL/GenBank/DDBJ whole genome shotgun (WGS) entry which is preliminary data.</text>
</comment>
<feature type="compositionally biased region" description="Low complexity" evidence="5">
    <location>
        <begin position="270"/>
        <end position="313"/>
    </location>
</feature>
<evidence type="ECO:0000256" key="3">
    <source>
        <dbReference type="ARBA" id="ARBA00022801"/>
    </source>
</evidence>
<keyword evidence="3 7" id="KW-0378">Hydrolase</keyword>
<keyword evidence="8" id="KW-1185">Reference proteome</keyword>
<protein>
    <submittedName>
        <fullName evidence="7">Cell wall-associated NlpC family hydrolase</fullName>
    </submittedName>
</protein>
<feature type="compositionally biased region" description="Polar residues" evidence="5">
    <location>
        <begin position="232"/>
        <end position="261"/>
    </location>
</feature>
<name>A0A2T0XF24_9BURK</name>
<dbReference type="Pfam" id="PF00877">
    <property type="entry name" value="NLPC_P60"/>
    <property type="match status" value="1"/>
</dbReference>
<dbReference type="PROSITE" id="PS51935">
    <property type="entry name" value="NLPC_P60"/>
    <property type="match status" value="1"/>
</dbReference>
<feature type="region of interest" description="Disordered" evidence="5">
    <location>
        <begin position="232"/>
        <end position="334"/>
    </location>
</feature>
<comment type="similarity">
    <text evidence="1">Belongs to the peptidase C40 family.</text>
</comment>
<dbReference type="InterPro" id="IPR000064">
    <property type="entry name" value="NLP_P60_dom"/>
</dbReference>
<dbReference type="PANTHER" id="PTHR47053">
    <property type="entry name" value="MUREIN DD-ENDOPEPTIDASE MEPH-RELATED"/>
    <property type="match status" value="1"/>
</dbReference>
<reference evidence="7 8" key="1">
    <citation type="submission" date="2018-03" db="EMBL/GenBank/DDBJ databases">
        <title>Genomic Encyclopedia of Type Strains, Phase III (KMG-III): the genomes of soil and plant-associated and newly described type strains.</title>
        <authorList>
            <person name="Whitman W."/>
        </authorList>
    </citation>
    <scope>NUCLEOTIDE SEQUENCE [LARGE SCALE GENOMIC DNA]</scope>
    <source>
        <strain evidence="7 8">MWH-P2sevCIIIb</strain>
    </source>
</reference>
<dbReference type="PROSITE" id="PS51257">
    <property type="entry name" value="PROKAR_LIPOPROTEIN"/>
    <property type="match status" value="1"/>
</dbReference>
<sequence length="334" mass="35889">MPDSGRMSHRWTAKICVLLGVLLTTLLTGCAIDSNGSRTAYDDQNYRDSGSASWQYGRDPISEFMARQRGAQFKINPEDINNPLARHALTQLGIRYRFGGKSPDTGFDCSGLVFYSAQESLGLKLPPRSDDMAKLGSNIERNQLQVGDLVFFNTMGRRFSHVGVYLGDSKFVHSPASGGVVRIEDINERYWDKRFTGARRLDGAEFASANTGASLTDSAPILIPASKVTSTATNHSSAKNSQVSIKSQQTTTAKETKSSPPAKTAKVDLTPATPKAGKTTKTPNSTPVTASTSRASPTPKTSSTTQSTSTTKTTENKPKSTQASANPTSNARQP</sequence>
<dbReference type="Proteomes" id="UP000238308">
    <property type="component" value="Unassembled WGS sequence"/>
</dbReference>
<feature type="compositionally biased region" description="Polar residues" evidence="5">
    <location>
        <begin position="322"/>
        <end position="334"/>
    </location>
</feature>
<dbReference type="InterPro" id="IPR051202">
    <property type="entry name" value="Peptidase_C40"/>
</dbReference>
<evidence type="ECO:0000256" key="1">
    <source>
        <dbReference type="ARBA" id="ARBA00007074"/>
    </source>
</evidence>
<gene>
    <name evidence="7" type="ORF">BCM14_1996</name>
</gene>
<evidence type="ECO:0000256" key="4">
    <source>
        <dbReference type="ARBA" id="ARBA00022807"/>
    </source>
</evidence>
<dbReference type="InterPro" id="IPR038765">
    <property type="entry name" value="Papain-like_cys_pep_sf"/>
</dbReference>
<keyword evidence="2" id="KW-0645">Protease</keyword>
<dbReference type="OrthoDB" id="9807055at2"/>
<dbReference type="GO" id="GO:0008234">
    <property type="term" value="F:cysteine-type peptidase activity"/>
    <property type="evidence" value="ECO:0007669"/>
    <property type="project" value="UniProtKB-KW"/>
</dbReference>
<dbReference type="GO" id="GO:0006508">
    <property type="term" value="P:proteolysis"/>
    <property type="evidence" value="ECO:0007669"/>
    <property type="project" value="UniProtKB-KW"/>
</dbReference>
<dbReference type="EMBL" id="PVTV01000014">
    <property type="protein sequence ID" value="PRY97536.1"/>
    <property type="molecule type" value="Genomic_DNA"/>
</dbReference>
<accession>A0A2T0XF24</accession>
<dbReference type="AlphaFoldDB" id="A0A2T0XF24"/>
<evidence type="ECO:0000256" key="5">
    <source>
        <dbReference type="SAM" id="MobiDB-lite"/>
    </source>
</evidence>
<organism evidence="7 8">
    <name type="scientific">Jezberella montanilacus</name>
    <dbReference type="NCBI Taxonomy" id="323426"/>
    <lineage>
        <taxon>Bacteria</taxon>
        <taxon>Pseudomonadati</taxon>
        <taxon>Pseudomonadota</taxon>
        <taxon>Betaproteobacteria</taxon>
        <taxon>Burkholderiales</taxon>
        <taxon>Alcaligenaceae</taxon>
        <taxon>Jezberella</taxon>
    </lineage>
</organism>